<proteinExistence type="predicted"/>
<evidence type="ECO:0000256" key="1">
    <source>
        <dbReference type="SAM" id="MobiDB-lite"/>
    </source>
</evidence>
<name>A0A0F9SGZ0_9ZZZZ</name>
<sequence length="270" mass="30344">MVSMESKKRGTEKMTTQIKVVGKCVKRSWEILLSIAIAIILFAGIAFADIPSWFNSEEYLKANPDVAADGYYGSHPFEHFLSSGYPEQRTWQGDPKPPVAPQPPKPDPPKPDPPKPGPIGPKTHTVWVDKFSGYEKTTKFSSSGDNPEFKRFGAVEFGYWPGSDRRYVYNTKYRKNGVGHVEYHPGLTGRYEIRWYFRKTENRAKTAVNVRVVRSDGTKDLKAVSQYAAKAVYTSVVIGTVDLTAGDYISVMPGDRRSISFGKMVFKRVT</sequence>
<accession>A0A0F9SGZ0</accession>
<feature type="compositionally biased region" description="Pro residues" evidence="1">
    <location>
        <begin position="95"/>
        <end position="106"/>
    </location>
</feature>
<organism evidence="2">
    <name type="scientific">marine sediment metagenome</name>
    <dbReference type="NCBI Taxonomy" id="412755"/>
    <lineage>
        <taxon>unclassified sequences</taxon>
        <taxon>metagenomes</taxon>
        <taxon>ecological metagenomes</taxon>
    </lineage>
</organism>
<feature type="region of interest" description="Disordered" evidence="1">
    <location>
        <begin position="86"/>
        <end position="122"/>
    </location>
</feature>
<protein>
    <submittedName>
        <fullName evidence="2">Uncharacterized protein</fullName>
    </submittedName>
</protein>
<comment type="caution">
    <text evidence="2">The sequence shown here is derived from an EMBL/GenBank/DDBJ whole genome shotgun (WGS) entry which is preliminary data.</text>
</comment>
<dbReference type="AlphaFoldDB" id="A0A0F9SGZ0"/>
<gene>
    <name evidence="2" type="ORF">LCGC14_0775710</name>
</gene>
<dbReference type="EMBL" id="LAZR01001979">
    <property type="protein sequence ID" value="KKN36241.1"/>
    <property type="molecule type" value="Genomic_DNA"/>
</dbReference>
<evidence type="ECO:0000313" key="2">
    <source>
        <dbReference type="EMBL" id="KKN36241.1"/>
    </source>
</evidence>
<reference evidence="2" key="1">
    <citation type="journal article" date="2015" name="Nature">
        <title>Complex archaea that bridge the gap between prokaryotes and eukaryotes.</title>
        <authorList>
            <person name="Spang A."/>
            <person name="Saw J.H."/>
            <person name="Jorgensen S.L."/>
            <person name="Zaremba-Niedzwiedzka K."/>
            <person name="Martijn J."/>
            <person name="Lind A.E."/>
            <person name="van Eijk R."/>
            <person name="Schleper C."/>
            <person name="Guy L."/>
            <person name="Ettema T.J."/>
        </authorList>
    </citation>
    <scope>NUCLEOTIDE SEQUENCE</scope>
</reference>